<feature type="domain" description="ERCC4" evidence="2">
    <location>
        <begin position="21"/>
        <end position="186"/>
    </location>
</feature>
<evidence type="ECO:0000313" key="3">
    <source>
        <dbReference type="EMBL" id="AVP66348.1"/>
    </source>
</evidence>
<dbReference type="Proteomes" id="UP000238070">
    <property type="component" value="Chromosome"/>
</dbReference>
<feature type="coiled-coil region" evidence="1">
    <location>
        <begin position="82"/>
        <end position="109"/>
    </location>
</feature>
<organism evidence="3 4">
    <name type="scientific">Clostridium botulinum</name>
    <dbReference type="NCBI Taxonomy" id="1491"/>
    <lineage>
        <taxon>Bacteria</taxon>
        <taxon>Bacillati</taxon>
        <taxon>Bacillota</taxon>
        <taxon>Clostridia</taxon>
        <taxon>Eubacteriales</taxon>
        <taxon>Clostridiaceae</taxon>
        <taxon>Clostridium</taxon>
    </lineage>
</organism>
<dbReference type="GO" id="GO:0006259">
    <property type="term" value="P:DNA metabolic process"/>
    <property type="evidence" value="ECO:0007669"/>
    <property type="project" value="UniProtKB-ARBA"/>
</dbReference>
<dbReference type="GO" id="GO:0004518">
    <property type="term" value="F:nuclease activity"/>
    <property type="evidence" value="ECO:0007669"/>
    <property type="project" value="InterPro"/>
</dbReference>
<name>A0AAU8Z0P6_CLOBO</name>
<keyword evidence="1" id="KW-0175">Coiled coil</keyword>
<evidence type="ECO:0000256" key="1">
    <source>
        <dbReference type="SAM" id="Coils"/>
    </source>
</evidence>
<evidence type="ECO:0000259" key="2">
    <source>
        <dbReference type="Pfam" id="PF02732"/>
    </source>
</evidence>
<dbReference type="Gene3D" id="3.40.50.10130">
    <property type="match status" value="1"/>
</dbReference>
<dbReference type="InterPro" id="IPR006166">
    <property type="entry name" value="ERCC4_domain"/>
</dbReference>
<dbReference type="SUPFAM" id="SSF52980">
    <property type="entry name" value="Restriction endonuclease-like"/>
    <property type="match status" value="1"/>
</dbReference>
<dbReference type="EMBL" id="CP027776">
    <property type="protein sequence ID" value="AVP66348.1"/>
    <property type="molecule type" value="Genomic_DNA"/>
</dbReference>
<accession>A0AAU8Z0P6</accession>
<dbReference type="InterPro" id="IPR011335">
    <property type="entry name" value="Restrct_endonuc-II-like"/>
</dbReference>
<dbReference type="GO" id="GO:0003677">
    <property type="term" value="F:DNA binding"/>
    <property type="evidence" value="ECO:0007669"/>
    <property type="project" value="InterPro"/>
</dbReference>
<dbReference type="Pfam" id="PF02732">
    <property type="entry name" value="ERCC4"/>
    <property type="match status" value="1"/>
</dbReference>
<protein>
    <submittedName>
        <fullName evidence="3">ERCC4-type nuclease</fullName>
    </submittedName>
</protein>
<reference evidence="3 4" key="1">
    <citation type="submission" date="2018-01" db="EMBL/GenBank/DDBJ databases">
        <title>Genetic Diversity of Clostridium botulinum in seafood.</title>
        <authorList>
            <person name="Athira V."/>
            <person name="Arun Jyothi P.V."/>
            <person name="Lalitha K.V."/>
            <person name="Joseph T.C."/>
        </authorList>
    </citation>
    <scope>NUCLEOTIDE SEQUENCE [LARGE SCALE GENOMIC DNA]</scope>
    <source>
        <strain evidence="3 4">Mfbjulcb5</strain>
    </source>
</reference>
<sequence>MYYKFTNKEVKEILDSLVILVDTRENANIHITDWLEKSKKKYKTQKLNYGDYSCYLPNGSFKGQTRDIFFTNSIVVERKSCIDELAMNLKNKKENINEISKEVIELLGEKYLEKVLKSDYVRFKQELTAINRYGIDFFILLEDKDFDKNIRLGNYRAQYDPATLYKRLKGLEREFNTVIRPTSKEYSGSEIYNTLRYGVRNALVHKGFIEDIAPAVNE</sequence>
<proteinExistence type="predicted"/>
<evidence type="ECO:0000313" key="4">
    <source>
        <dbReference type="Proteomes" id="UP000238070"/>
    </source>
</evidence>
<gene>
    <name evidence="3" type="ORF">C3B64_19810</name>
</gene>
<dbReference type="AlphaFoldDB" id="A0AAU8Z0P6"/>